<name>A0A9P0K7U4_ACAOB</name>
<comment type="caution">
    <text evidence="1">The sequence shown here is derived from an EMBL/GenBank/DDBJ whole genome shotgun (WGS) entry which is preliminary data.</text>
</comment>
<dbReference type="AlphaFoldDB" id="A0A9P0K7U4"/>
<accession>A0A9P0K7U4</accession>
<protein>
    <submittedName>
        <fullName evidence="1">Uncharacterized protein</fullName>
    </submittedName>
</protein>
<dbReference type="EMBL" id="CAKOFQ010006764">
    <property type="protein sequence ID" value="CAH1969442.1"/>
    <property type="molecule type" value="Genomic_DNA"/>
</dbReference>
<evidence type="ECO:0000313" key="2">
    <source>
        <dbReference type="Proteomes" id="UP001152888"/>
    </source>
</evidence>
<dbReference type="Proteomes" id="UP001152888">
    <property type="component" value="Unassembled WGS sequence"/>
</dbReference>
<proteinExistence type="predicted"/>
<sequence>MAFVLVNIQIINVDAFGDISLKISIKHKATLPVAVMVYARCIVTIVGDAELQETL</sequence>
<gene>
    <name evidence="1" type="ORF">ACAOBT_LOCUS8415</name>
</gene>
<keyword evidence="2" id="KW-1185">Reference proteome</keyword>
<organism evidence="1 2">
    <name type="scientific">Acanthoscelides obtectus</name>
    <name type="common">Bean weevil</name>
    <name type="synonym">Bruchus obtectus</name>
    <dbReference type="NCBI Taxonomy" id="200917"/>
    <lineage>
        <taxon>Eukaryota</taxon>
        <taxon>Metazoa</taxon>
        <taxon>Ecdysozoa</taxon>
        <taxon>Arthropoda</taxon>
        <taxon>Hexapoda</taxon>
        <taxon>Insecta</taxon>
        <taxon>Pterygota</taxon>
        <taxon>Neoptera</taxon>
        <taxon>Endopterygota</taxon>
        <taxon>Coleoptera</taxon>
        <taxon>Polyphaga</taxon>
        <taxon>Cucujiformia</taxon>
        <taxon>Chrysomeloidea</taxon>
        <taxon>Chrysomelidae</taxon>
        <taxon>Bruchinae</taxon>
        <taxon>Bruchini</taxon>
        <taxon>Acanthoscelides</taxon>
    </lineage>
</organism>
<reference evidence="1" key="1">
    <citation type="submission" date="2022-03" db="EMBL/GenBank/DDBJ databases">
        <authorList>
            <person name="Sayadi A."/>
        </authorList>
    </citation>
    <scope>NUCLEOTIDE SEQUENCE</scope>
</reference>
<evidence type="ECO:0000313" key="1">
    <source>
        <dbReference type="EMBL" id="CAH1969442.1"/>
    </source>
</evidence>